<evidence type="ECO:0000256" key="12">
    <source>
        <dbReference type="SAM" id="SignalP"/>
    </source>
</evidence>
<evidence type="ECO:0000256" key="2">
    <source>
        <dbReference type="ARBA" id="ARBA00009995"/>
    </source>
</evidence>
<dbReference type="PANTHER" id="PTHR48043:SF159">
    <property type="entry name" value="EG:EG0003.4 PROTEIN-RELATED"/>
    <property type="match status" value="1"/>
</dbReference>
<keyword evidence="9" id="KW-0325">Glycoprotein</keyword>
<evidence type="ECO:0000313" key="14">
    <source>
        <dbReference type="Proteomes" id="UP000466442"/>
    </source>
</evidence>
<evidence type="ECO:0000256" key="1">
    <source>
        <dbReference type="ARBA" id="ARBA00004240"/>
    </source>
</evidence>
<keyword evidence="4" id="KW-0808">Transferase</keyword>
<reference evidence="13" key="1">
    <citation type="journal article" date="2021" name="Mol. Ecol. Resour.">
        <title>Apolygus lucorum genome provides insights into omnivorousness and mesophyll feeding.</title>
        <authorList>
            <person name="Liu Y."/>
            <person name="Liu H."/>
            <person name="Wang H."/>
            <person name="Huang T."/>
            <person name="Liu B."/>
            <person name="Yang B."/>
            <person name="Yin L."/>
            <person name="Li B."/>
            <person name="Zhang Y."/>
            <person name="Zhang S."/>
            <person name="Jiang F."/>
            <person name="Zhang X."/>
            <person name="Ren Y."/>
            <person name="Wang B."/>
            <person name="Wang S."/>
            <person name="Lu Y."/>
            <person name="Wu K."/>
            <person name="Fan W."/>
            <person name="Wang G."/>
        </authorList>
    </citation>
    <scope>NUCLEOTIDE SEQUENCE</scope>
    <source>
        <strain evidence="13">12Hb</strain>
    </source>
</reference>
<keyword evidence="7 11" id="KW-1133">Transmembrane helix</keyword>
<keyword evidence="8 11" id="KW-0472">Membrane</keyword>
<accession>A0A8S9WVP4</accession>
<name>A0A8S9WVP4_APOLU</name>
<evidence type="ECO:0000313" key="13">
    <source>
        <dbReference type="EMBL" id="KAF6200763.1"/>
    </source>
</evidence>
<dbReference type="Pfam" id="PF00201">
    <property type="entry name" value="UDPGT"/>
    <property type="match status" value="2"/>
</dbReference>
<dbReference type="InterPro" id="IPR002213">
    <property type="entry name" value="UDP_glucos_trans"/>
</dbReference>
<protein>
    <recommendedName>
        <fullName evidence="15">UDP-glycosyltransferases domain-containing protein</fullName>
    </recommendedName>
</protein>
<dbReference type="GO" id="GO:0005783">
    <property type="term" value="C:endoplasmic reticulum"/>
    <property type="evidence" value="ECO:0007669"/>
    <property type="project" value="UniProtKB-SubCell"/>
</dbReference>
<dbReference type="PROSITE" id="PS51257">
    <property type="entry name" value="PROKAR_LIPOPROTEIN"/>
    <property type="match status" value="1"/>
</dbReference>
<keyword evidence="14" id="KW-1185">Reference proteome</keyword>
<dbReference type="AlphaFoldDB" id="A0A8S9WVP4"/>
<dbReference type="FunFam" id="3.40.50.2000:FF:000050">
    <property type="entry name" value="UDP-glucuronosyltransferase"/>
    <property type="match status" value="1"/>
</dbReference>
<evidence type="ECO:0000256" key="10">
    <source>
        <dbReference type="ARBA" id="ARBA00046288"/>
    </source>
</evidence>
<evidence type="ECO:0000256" key="4">
    <source>
        <dbReference type="ARBA" id="ARBA00022679"/>
    </source>
</evidence>
<comment type="similarity">
    <text evidence="2">Belongs to the UDP-glycosyltransferase family.</text>
</comment>
<dbReference type="PROSITE" id="PS00375">
    <property type="entry name" value="UDPGT"/>
    <property type="match status" value="1"/>
</dbReference>
<gene>
    <name evidence="13" type="ORF">GE061_005208</name>
</gene>
<keyword evidence="5 11" id="KW-0812">Transmembrane</keyword>
<dbReference type="SUPFAM" id="SSF53756">
    <property type="entry name" value="UDP-Glycosyltransferase/glycogen phosphorylase"/>
    <property type="match status" value="2"/>
</dbReference>
<dbReference type="Proteomes" id="UP000466442">
    <property type="component" value="Unassembled WGS sequence"/>
</dbReference>
<dbReference type="InterPro" id="IPR050271">
    <property type="entry name" value="UDP-glycosyltransferase"/>
</dbReference>
<dbReference type="PANTHER" id="PTHR48043">
    <property type="entry name" value="EG:EG0003.4 PROTEIN-RELATED"/>
    <property type="match status" value="1"/>
</dbReference>
<keyword evidence="6" id="KW-0256">Endoplasmic reticulum</keyword>
<dbReference type="GO" id="GO:0008194">
    <property type="term" value="F:UDP-glycosyltransferase activity"/>
    <property type="evidence" value="ECO:0007669"/>
    <property type="project" value="InterPro"/>
</dbReference>
<dbReference type="OrthoDB" id="5835829at2759"/>
<evidence type="ECO:0000256" key="9">
    <source>
        <dbReference type="ARBA" id="ARBA00023180"/>
    </source>
</evidence>
<dbReference type="FunFam" id="3.40.50.2000:FF:000021">
    <property type="entry name" value="UDP-glucuronosyltransferase"/>
    <property type="match status" value="1"/>
</dbReference>
<keyword evidence="12" id="KW-0732">Signal</keyword>
<evidence type="ECO:0000256" key="8">
    <source>
        <dbReference type="ARBA" id="ARBA00023136"/>
    </source>
</evidence>
<comment type="caution">
    <text evidence="13">The sequence shown here is derived from an EMBL/GenBank/DDBJ whole genome shotgun (WGS) entry which is preliminary data.</text>
</comment>
<dbReference type="InterPro" id="IPR035595">
    <property type="entry name" value="UDP_glycos_trans_CS"/>
</dbReference>
<evidence type="ECO:0000256" key="6">
    <source>
        <dbReference type="ARBA" id="ARBA00022824"/>
    </source>
</evidence>
<feature type="signal peptide" evidence="12">
    <location>
        <begin position="1"/>
        <end position="19"/>
    </location>
</feature>
<feature type="transmembrane region" description="Helical" evidence="11">
    <location>
        <begin position="1032"/>
        <end position="1059"/>
    </location>
</feature>
<keyword evidence="3" id="KW-0328">Glycosyltransferase</keyword>
<proteinExistence type="inferred from homology"/>
<organism evidence="13 14">
    <name type="scientific">Apolygus lucorum</name>
    <name type="common">Small green plant bug</name>
    <name type="synonym">Lygocoris lucorum</name>
    <dbReference type="NCBI Taxonomy" id="248454"/>
    <lineage>
        <taxon>Eukaryota</taxon>
        <taxon>Metazoa</taxon>
        <taxon>Ecdysozoa</taxon>
        <taxon>Arthropoda</taxon>
        <taxon>Hexapoda</taxon>
        <taxon>Insecta</taxon>
        <taxon>Pterygota</taxon>
        <taxon>Neoptera</taxon>
        <taxon>Paraneoptera</taxon>
        <taxon>Hemiptera</taxon>
        <taxon>Heteroptera</taxon>
        <taxon>Panheteroptera</taxon>
        <taxon>Cimicomorpha</taxon>
        <taxon>Miridae</taxon>
        <taxon>Mirini</taxon>
        <taxon>Apolygus</taxon>
    </lineage>
</organism>
<comment type="subcellular location">
    <subcellularLocation>
        <location evidence="10">Endomembrane system</location>
        <topology evidence="10">Single-pass type I membrane protein</topology>
    </subcellularLocation>
    <subcellularLocation>
        <location evidence="1">Endoplasmic reticulum</location>
    </subcellularLocation>
</comment>
<feature type="transmembrane region" description="Helical" evidence="11">
    <location>
        <begin position="479"/>
        <end position="501"/>
    </location>
</feature>
<dbReference type="Gene3D" id="3.40.50.2000">
    <property type="entry name" value="Glycogen Phosphorylase B"/>
    <property type="match status" value="3"/>
</dbReference>
<evidence type="ECO:0000256" key="11">
    <source>
        <dbReference type="SAM" id="Phobius"/>
    </source>
</evidence>
<dbReference type="EMBL" id="WIXP02000013">
    <property type="protein sequence ID" value="KAF6200763.1"/>
    <property type="molecule type" value="Genomic_DNA"/>
</dbReference>
<evidence type="ECO:0008006" key="15">
    <source>
        <dbReference type="Google" id="ProtNLM"/>
    </source>
</evidence>
<feature type="chain" id="PRO_5035815671" description="UDP-glycosyltransferases domain-containing protein" evidence="12">
    <location>
        <begin position="20"/>
        <end position="1077"/>
    </location>
</feature>
<evidence type="ECO:0000256" key="3">
    <source>
        <dbReference type="ARBA" id="ARBA00022676"/>
    </source>
</evidence>
<evidence type="ECO:0000256" key="5">
    <source>
        <dbReference type="ARBA" id="ARBA00022692"/>
    </source>
</evidence>
<evidence type="ECO:0000256" key="7">
    <source>
        <dbReference type="ARBA" id="ARBA00022989"/>
    </source>
</evidence>
<dbReference type="CDD" id="cd03784">
    <property type="entry name" value="GT1_Gtf-like"/>
    <property type="match status" value="2"/>
</dbReference>
<sequence length="1077" mass="122731">MKNISWNLAIFALLGCCESARILVVLPAFSKSHHLVYRPVMRALADRGHNITYLTALSWDDRPSSVDQRLVTANEKDIFNAISARTGMKPSADVSKLQSSSTKTSSMYNSMFNIIVSISLAHPMTQELIHSNEKYDLVLSEAMRGSEAFSAFAYRFNATGVVFLMRGDNSWPNELCGLPDNPSYMVDATSPFTDDMDFWQRFDNLYHSVYNKIESYYNLREQQEHVDNYFKNLSENWPPVSRMVSDQALVLVNSHHSVGYAYPKAPHVKEVGGVNMPSPKPLPVEMEKYVENATRGLIYFSMGSMFDFDKFEAHQINDIFARVFSGREEKVFWKGKNEYEGKFNNILQSAWFPQIDVLAHNKTKLFISHGGISSIMESVSLGVPIVGIPFFGDQQKNVRQAVKKGYAVMLDLSNLTESSLSWAIDEVLNNPKYKESAIRQSQLFHDRPMKPVDEAVYWIEYVLRHGKVMQPAAALMPFYQVYLLDVLLFLVTSIIVTIIIARKLVNLVTSTLQTHTHDWEESGDSQFDSALAMCVSILKRFPLVLIAVIHFSSLRVTDAARILAFFPHPVLSHQQVYRPVVQELGRRGHNVTYVSSFEWTTDCPNVEHRLLGLNFIGELRNKIFDFSLEELDKRSSLLAYYRSFFSAPLKEAAMVISQNVVRDPVVRELIRSEEKFDLVMTEAFDGYEHFSVFAHKFNATSIVFLARGDSSWANEMSGVTDNPTYMTDFKSPYNKNMSRMERFHNSVFLHATRFHGYRYLVQSQAFVDKFFVYPGWESRPPLSRLVADQALVLVNSHHSVGYSYPKAPHVKEIGGVSIRQPKALTRKIKDFVEEAEHGVIYFSLENYVDFSSPFKEEARKIFLEAFSRRKERVVWRWSGDGLQNRPNNVWFSSWLPQSDILAHNKTKLFISHGGLSSLMEAVNFGVPVVGVVMGKDSKKNLFVAKESGYALDINFRDLTVETLDKIIDEVIDNPQYKRNALEVSALFRDRILKPVDEAVYWIEYVHRHGKVLQPESVHMPYTELHSWDLSAIAGLMGISIVLLIALGIGIIIASLVIVLERRSATATLLLKDKDKTS</sequence>